<feature type="transmembrane region" description="Helical" evidence="1">
    <location>
        <begin position="40"/>
        <end position="58"/>
    </location>
</feature>
<feature type="transmembrane region" description="Helical" evidence="1">
    <location>
        <begin position="70"/>
        <end position="89"/>
    </location>
</feature>
<keyword evidence="1" id="KW-0812">Transmembrane</keyword>
<dbReference type="Pfam" id="PF00892">
    <property type="entry name" value="EamA"/>
    <property type="match status" value="1"/>
</dbReference>
<gene>
    <name evidence="3" type="ORF">J2W25_001799</name>
</gene>
<keyword evidence="1" id="KW-0472">Membrane</keyword>
<comment type="caution">
    <text evidence="3">The sequence shown here is derived from an EMBL/GenBank/DDBJ whole genome shotgun (WGS) entry which is preliminary data.</text>
</comment>
<dbReference type="InterPro" id="IPR037185">
    <property type="entry name" value="EmrE-like"/>
</dbReference>
<reference evidence="3" key="1">
    <citation type="submission" date="2023-07" db="EMBL/GenBank/DDBJ databases">
        <title>Sorghum-associated microbial communities from plants grown in Nebraska, USA.</title>
        <authorList>
            <person name="Schachtman D."/>
        </authorList>
    </citation>
    <scope>NUCLEOTIDE SEQUENCE</scope>
    <source>
        <strain evidence="3">DS2795</strain>
    </source>
</reference>
<evidence type="ECO:0000313" key="4">
    <source>
        <dbReference type="Proteomes" id="UP001244295"/>
    </source>
</evidence>
<evidence type="ECO:0000313" key="3">
    <source>
        <dbReference type="EMBL" id="MDP9922778.1"/>
    </source>
</evidence>
<proteinExistence type="predicted"/>
<feature type="domain" description="EamA" evidence="2">
    <location>
        <begin position="12"/>
        <end position="139"/>
    </location>
</feature>
<dbReference type="AlphaFoldDB" id="A0AAW8DTD3"/>
<dbReference type="RefSeq" id="WP_307636365.1">
    <property type="nucleotide sequence ID" value="NZ_JAUSRR010000003.1"/>
</dbReference>
<dbReference type="SUPFAM" id="SSF103481">
    <property type="entry name" value="Multidrug resistance efflux transporter EmrE"/>
    <property type="match status" value="1"/>
</dbReference>
<feature type="transmembrane region" description="Helical" evidence="1">
    <location>
        <begin position="95"/>
        <end position="116"/>
    </location>
</feature>
<dbReference type="GO" id="GO:0016020">
    <property type="term" value="C:membrane"/>
    <property type="evidence" value="ECO:0007669"/>
    <property type="project" value="InterPro"/>
</dbReference>
<feature type="transmembrane region" description="Helical" evidence="1">
    <location>
        <begin position="128"/>
        <end position="149"/>
    </location>
</feature>
<keyword evidence="1" id="KW-1133">Transmembrane helix</keyword>
<dbReference type="InterPro" id="IPR000620">
    <property type="entry name" value="EamA_dom"/>
</dbReference>
<dbReference type="Proteomes" id="UP001244295">
    <property type="component" value="Unassembled WGS sequence"/>
</dbReference>
<dbReference type="PANTHER" id="PTHR22911">
    <property type="entry name" value="ACYL-MALONYL CONDENSING ENZYME-RELATED"/>
    <property type="match status" value="1"/>
</dbReference>
<evidence type="ECO:0000259" key="2">
    <source>
        <dbReference type="Pfam" id="PF00892"/>
    </source>
</evidence>
<sequence length="166" mass="17703">MTSAHRPAAGGALLVAAMAGFALSDMWAKTLATSFSPVLLAWFRYLGLLAMVLPLVLARPALVRTAQPRLQVLRALALVGSALFFLHALRRIPQAEATAMVFASPLFVMLLARVVLGERAGLQRWLPVLCGFAGVLVVVRPATLAFGGAEMMANVLLRLTSSVNRP</sequence>
<dbReference type="PANTHER" id="PTHR22911:SF103">
    <property type="entry name" value="BLR2811 PROTEIN"/>
    <property type="match status" value="1"/>
</dbReference>
<organism evidence="3 4">
    <name type="scientific">Variovorax boronicumulans</name>
    <dbReference type="NCBI Taxonomy" id="436515"/>
    <lineage>
        <taxon>Bacteria</taxon>
        <taxon>Pseudomonadati</taxon>
        <taxon>Pseudomonadota</taxon>
        <taxon>Betaproteobacteria</taxon>
        <taxon>Burkholderiales</taxon>
        <taxon>Comamonadaceae</taxon>
        <taxon>Variovorax</taxon>
    </lineage>
</organism>
<accession>A0AAW8DTD3</accession>
<protein>
    <submittedName>
        <fullName evidence="3">Drug/metabolite transporter (DMT)-like permease</fullName>
    </submittedName>
</protein>
<evidence type="ECO:0000256" key="1">
    <source>
        <dbReference type="SAM" id="Phobius"/>
    </source>
</evidence>
<dbReference type="EMBL" id="JAUSRR010000003">
    <property type="protein sequence ID" value="MDP9922778.1"/>
    <property type="molecule type" value="Genomic_DNA"/>
</dbReference>
<name>A0AAW8DTD3_9BURK</name>